<keyword evidence="5" id="KW-1133">Transmembrane helix</keyword>
<evidence type="ECO:0000313" key="9">
    <source>
        <dbReference type="Proteomes" id="UP000694620"/>
    </source>
</evidence>
<dbReference type="PROSITE" id="PS50026">
    <property type="entry name" value="EGF_3"/>
    <property type="match status" value="1"/>
</dbReference>
<evidence type="ECO:0000313" key="8">
    <source>
        <dbReference type="Ensembl" id="ENSECRP00000018479.1"/>
    </source>
</evidence>
<keyword evidence="5" id="KW-0472">Membrane</keyword>
<feature type="compositionally biased region" description="Acidic residues" evidence="4">
    <location>
        <begin position="54"/>
        <end position="66"/>
    </location>
</feature>
<dbReference type="InterPro" id="IPR000742">
    <property type="entry name" value="EGF"/>
</dbReference>
<keyword evidence="1 3" id="KW-0245">EGF-like domain</keyword>
<dbReference type="Ensembl" id="ENSECRT00000018851.1">
    <property type="protein sequence ID" value="ENSECRP00000018479.1"/>
    <property type="gene ID" value="ENSECRG00000012366.1"/>
</dbReference>
<dbReference type="GO" id="GO:0008284">
    <property type="term" value="P:positive regulation of cell population proliferation"/>
    <property type="evidence" value="ECO:0007669"/>
    <property type="project" value="TreeGrafter"/>
</dbReference>
<dbReference type="GO" id="GO:0005154">
    <property type="term" value="F:epidermal growth factor receptor binding"/>
    <property type="evidence" value="ECO:0007669"/>
    <property type="project" value="TreeGrafter"/>
</dbReference>
<protein>
    <recommendedName>
        <fullName evidence="7">EGF-like domain-containing protein</fullName>
    </recommendedName>
</protein>
<organism evidence="8 9">
    <name type="scientific">Erpetoichthys calabaricus</name>
    <name type="common">Rope fish</name>
    <name type="synonym">Calamoichthys calabaricus</name>
    <dbReference type="NCBI Taxonomy" id="27687"/>
    <lineage>
        <taxon>Eukaryota</taxon>
        <taxon>Metazoa</taxon>
        <taxon>Chordata</taxon>
        <taxon>Craniata</taxon>
        <taxon>Vertebrata</taxon>
        <taxon>Euteleostomi</taxon>
        <taxon>Actinopterygii</taxon>
        <taxon>Polypteriformes</taxon>
        <taxon>Polypteridae</taxon>
        <taxon>Erpetoichthys</taxon>
    </lineage>
</organism>
<dbReference type="GeneTree" id="ENSGT00940000160696"/>
<dbReference type="GO" id="GO:0008083">
    <property type="term" value="F:growth factor activity"/>
    <property type="evidence" value="ECO:0007669"/>
    <property type="project" value="TreeGrafter"/>
</dbReference>
<comment type="caution">
    <text evidence="3">Lacks conserved residue(s) required for the propagation of feature annotation.</text>
</comment>
<keyword evidence="6" id="KW-0732">Signal</keyword>
<dbReference type="PANTHER" id="PTHR10740">
    <property type="entry name" value="TRANSFORMING GROWTH FACTOR ALPHA"/>
    <property type="match status" value="1"/>
</dbReference>
<dbReference type="Proteomes" id="UP000694620">
    <property type="component" value="Chromosome 5"/>
</dbReference>
<evidence type="ECO:0000256" key="6">
    <source>
        <dbReference type="SAM" id="SignalP"/>
    </source>
</evidence>
<evidence type="ECO:0000256" key="3">
    <source>
        <dbReference type="PROSITE-ProRule" id="PRU00076"/>
    </source>
</evidence>
<proteinExistence type="predicted"/>
<evidence type="ECO:0000256" key="5">
    <source>
        <dbReference type="SAM" id="Phobius"/>
    </source>
</evidence>
<evidence type="ECO:0000256" key="4">
    <source>
        <dbReference type="SAM" id="MobiDB-lite"/>
    </source>
</evidence>
<sequence>MKVLICLYFLCLVCFHSVISLKLENSNNEGFGLTTVDYELSGTDVTASSGDGNVGDEEEGSGDEGDGTILDSDKTVKVQPVVKPKDTNVEGRKKHKDKRKNKPPRKPKTPRIPRTKKPSKMKMDPCSTTHVDYCIYGQCTHIEDINETTCICNMGYHGERCAWQLLKTGSNDSISDIHQIVLVAIAVVLSAVSFSAVLIIFIIHCRSQKKFKETFQGAAEEKVKLQQENSASHIVLWKFQETRQDWIK</sequence>
<feature type="compositionally biased region" description="Basic residues" evidence="4">
    <location>
        <begin position="92"/>
        <end position="120"/>
    </location>
</feature>
<reference evidence="8" key="3">
    <citation type="submission" date="2025-09" db="UniProtKB">
        <authorList>
            <consortium name="Ensembl"/>
        </authorList>
    </citation>
    <scope>IDENTIFICATION</scope>
</reference>
<name>A0A8C4SLS0_ERPCA</name>
<feature type="chain" id="PRO_5034734731" description="EGF-like domain-containing protein" evidence="6">
    <location>
        <begin position="21"/>
        <end position="248"/>
    </location>
</feature>
<keyword evidence="5" id="KW-0812">Transmembrane</keyword>
<dbReference type="GO" id="GO:0007173">
    <property type="term" value="P:epidermal growth factor receptor signaling pathway"/>
    <property type="evidence" value="ECO:0007669"/>
    <property type="project" value="TreeGrafter"/>
</dbReference>
<evidence type="ECO:0000256" key="2">
    <source>
        <dbReference type="ARBA" id="ARBA00023157"/>
    </source>
</evidence>
<dbReference type="PROSITE" id="PS01186">
    <property type="entry name" value="EGF_2"/>
    <property type="match status" value="1"/>
</dbReference>
<feature type="region of interest" description="Disordered" evidence="4">
    <location>
        <begin position="44"/>
        <end position="123"/>
    </location>
</feature>
<feature type="transmembrane region" description="Helical" evidence="5">
    <location>
        <begin position="180"/>
        <end position="203"/>
    </location>
</feature>
<dbReference type="SUPFAM" id="SSF57196">
    <property type="entry name" value="EGF/Laminin"/>
    <property type="match status" value="1"/>
</dbReference>
<accession>A0A8C4SLS0</accession>
<dbReference type="Gene3D" id="2.10.25.10">
    <property type="entry name" value="Laminin"/>
    <property type="match status" value="1"/>
</dbReference>
<feature type="disulfide bond" evidence="3">
    <location>
        <begin position="152"/>
        <end position="161"/>
    </location>
</feature>
<feature type="signal peptide" evidence="6">
    <location>
        <begin position="1"/>
        <end position="20"/>
    </location>
</feature>
<evidence type="ECO:0000259" key="7">
    <source>
        <dbReference type="PROSITE" id="PS50026"/>
    </source>
</evidence>
<reference evidence="8" key="2">
    <citation type="submission" date="2025-08" db="UniProtKB">
        <authorList>
            <consortium name="Ensembl"/>
        </authorList>
    </citation>
    <scope>IDENTIFICATION</scope>
</reference>
<keyword evidence="2 3" id="KW-1015">Disulfide bond</keyword>
<dbReference type="PANTHER" id="PTHR10740:SF12">
    <property type="entry name" value="AMPHIREGULIN"/>
    <property type="match status" value="1"/>
</dbReference>
<dbReference type="AlphaFoldDB" id="A0A8C4SLS0"/>
<gene>
    <name evidence="8" type="primary">LOC114652090</name>
</gene>
<dbReference type="GO" id="GO:0005615">
    <property type="term" value="C:extracellular space"/>
    <property type="evidence" value="ECO:0007669"/>
    <property type="project" value="TreeGrafter"/>
</dbReference>
<keyword evidence="9" id="KW-1185">Reference proteome</keyword>
<feature type="domain" description="EGF-like" evidence="7">
    <location>
        <begin position="122"/>
        <end position="162"/>
    </location>
</feature>
<dbReference type="PROSITE" id="PS00022">
    <property type="entry name" value="EGF_1"/>
    <property type="match status" value="1"/>
</dbReference>
<reference evidence="8" key="1">
    <citation type="submission" date="2021-06" db="EMBL/GenBank/DDBJ databases">
        <authorList>
            <consortium name="Wellcome Sanger Institute Data Sharing"/>
        </authorList>
    </citation>
    <scope>NUCLEOTIDE SEQUENCE [LARGE SCALE GENOMIC DNA]</scope>
</reference>
<evidence type="ECO:0000256" key="1">
    <source>
        <dbReference type="ARBA" id="ARBA00022536"/>
    </source>
</evidence>